<feature type="binding site" evidence="18">
    <location>
        <position position="224"/>
    </location>
    <ligand>
        <name>Mg(2+)</name>
        <dbReference type="ChEBI" id="CHEBI:18420"/>
    </ligand>
</feature>
<proteinExistence type="inferred from homology"/>
<dbReference type="EMBL" id="CP021425">
    <property type="protein sequence ID" value="ARU59594.1"/>
    <property type="molecule type" value="Genomic_DNA"/>
</dbReference>
<dbReference type="Pfam" id="PF25087">
    <property type="entry name" value="GMPPB_C"/>
    <property type="match status" value="1"/>
</dbReference>
<dbReference type="InterPro" id="IPR018357">
    <property type="entry name" value="Hexapep_transf_CS"/>
</dbReference>
<dbReference type="InterPro" id="IPR050065">
    <property type="entry name" value="GlmU-like"/>
</dbReference>
<dbReference type="GO" id="GO:0019134">
    <property type="term" value="F:glucosamine-1-phosphate N-acetyltransferase activity"/>
    <property type="evidence" value="ECO:0007669"/>
    <property type="project" value="UniProtKB-UniRule"/>
</dbReference>
<evidence type="ECO:0000256" key="6">
    <source>
        <dbReference type="ARBA" id="ARBA00022695"/>
    </source>
</evidence>
<comment type="pathway">
    <text evidence="18">Nucleotide-sugar biosynthesis; UDP-N-acetyl-alpha-D-glucosamine biosynthesis; N-acetyl-alpha-D-glucosamine 1-phosphate from alpha-D-glucosamine 6-phosphate (route II): step 2/2.</text>
</comment>
<evidence type="ECO:0000256" key="7">
    <source>
        <dbReference type="ARBA" id="ARBA00022723"/>
    </source>
</evidence>
<evidence type="ECO:0000256" key="15">
    <source>
        <dbReference type="ARBA" id="ARBA00048247"/>
    </source>
</evidence>
<dbReference type="RefSeq" id="WP_087464250.1">
    <property type="nucleotide sequence ID" value="NZ_CP021425.1"/>
</dbReference>
<keyword evidence="22" id="KW-1185">Reference proteome</keyword>
<gene>
    <name evidence="18" type="primary">glmU</name>
    <name evidence="21" type="ORF">OLMES_5615</name>
</gene>
<feature type="region of interest" description="Linker" evidence="18">
    <location>
        <begin position="227"/>
        <end position="247"/>
    </location>
</feature>
<keyword evidence="7 18" id="KW-0479">Metal-binding</keyword>
<comment type="pathway">
    <text evidence="18">Bacterial outer membrane biogenesis; LPS lipid A biosynthesis.</text>
</comment>
<dbReference type="GO" id="GO:0000902">
    <property type="term" value="P:cell morphogenesis"/>
    <property type="evidence" value="ECO:0007669"/>
    <property type="project" value="UniProtKB-UniRule"/>
</dbReference>
<evidence type="ECO:0000256" key="10">
    <source>
        <dbReference type="ARBA" id="ARBA00022960"/>
    </source>
</evidence>
<comment type="catalytic activity">
    <reaction evidence="15 18">
        <text>alpha-D-glucosamine 1-phosphate + acetyl-CoA = N-acetyl-alpha-D-glucosamine 1-phosphate + CoA + H(+)</text>
        <dbReference type="Rhea" id="RHEA:13725"/>
        <dbReference type="ChEBI" id="CHEBI:15378"/>
        <dbReference type="ChEBI" id="CHEBI:57287"/>
        <dbReference type="ChEBI" id="CHEBI:57288"/>
        <dbReference type="ChEBI" id="CHEBI:57776"/>
        <dbReference type="ChEBI" id="CHEBI:58516"/>
        <dbReference type="EC" id="2.3.1.157"/>
    </reaction>
</comment>
<dbReference type="NCBIfam" id="TIGR01173">
    <property type="entry name" value="glmU"/>
    <property type="match status" value="1"/>
</dbReference>
<keyword evidence="5 18" id="KW-0808">Transferase</keyword>
<feature type="binding site" evidence="18">
    <location>
        <begin position="77"/>
        <end position="78"/>
    </location>
    <ligand>
        <name>UDP-N-acetyl-alpha-D-glucosamine</name>
        <dbReference type="ChEBI" id="CHEBI:57705"/>
    </ligand>
</feature>
<evidence type="ECO:0000313" key="22">
    <source>
        <dbReference type="Proteomes" id="UP000196027"/>
    </source>
</evidence>
<comment type="similarity">
    <text evidence="3 18">In the N-terminal section; belongs to the N-acetylglucosamine-1-phosphate uridyltransferase family.</text>
</comment>
<feature type="active site" description="Proton acceptor" evidence="18">
    <location>
        <position position="360"/>
    </location>
</feature>
<dbReference type="HAMAP" id="MF_01631">
    <property type="entry name" value="GlmU"/>
    <property type="match status" value="1"/>
</dbReference>
<comment type="cofactor">
    <cofactor evidence="18">
        <name>Mg(2+)</name>
        <dbReference type="ChEBI" id="CHEBI:18420"/>
    </cofactor>
    <text evidence="18">Binds 1 Mg(2+) ion per subunit.</text>
</comment>
<sequence>MSIEVIILAAGQGSRMKSELPKVLHAIAGKPMVKHVIDTVKTLDCSAIHVVVGHGADAVKNAVTDEVTWALQEQQLGTGHAVAQALPNVSDDSTVLILYGDVPLTSCETLSNLVQHVNEGTLALLTVNLDDPTGYGRIIRDQPGFVKAIVEQKDATPDQLEIKETNTGILAVKAHHLKKWLPLLSNSNAQGEYYLTDIIAMAVGDAMEIMVAQPSSEQEVQGVNNRLQLATLERWHQLRIADQLMTDGVTLADPARVDVRGRVKTGTDNFIDVNCVFIGEVTLGNHVQIGPNCLIKDATIGDDVVIEANTIIDSSEIGNACTIGPFARVRPGTVMAEKAKIGNFVETKKTIVGAGSKINHLSYVGDAVLGQHVNVGAGTITCNYDGVNKFKTTIGHGVFVGSNSSLVAPVTIGDYATLGAGSVITKTVETEQLAIARGKQRNIDGWQRPVKKQDN</sequence>
<dbReference type="PROSITE" id="PS00101">
    <property type="entry name" value="HEXAPEP_TRANSFERASES"/>
    <property type="match status" value="1"/>
</dbReference>
<evidence type="ECO:0000259" key="20">
    <source>
        <dbReference type="Pfam" id="PF25087"/>
    </source>
</evidence>
<organism evidence="21 22">
    <name type="scientific">Oleiphilus messinensis</name>
    <dbReference type="NCBI Taxonomy" id="141451"/>
    <lineage>
        <taxon>Bacteria</taxon>
        <taxon>Pseudomonadati</taxon>
        <taxon>Pseudomonadota</taxon>
        <taxon>Gammaproteobacteria</taxon>
        <taxon>Oceanospirillales</taxon>
        <taxon>Oleiphilaceae</taxon>
        <taxon>Oleiphilus</taxon>
    </lineage>
</organism>
<reference evidence="21 22" key="1">
    <citation type="submission" date="2017-05" db="EMBL/GenBank/DDBJ databases">
        <title>Genomic insights into alkan degradation activity of Oleiphilus messinensis.</title>
        <authorList>
            <person name="Kozyavkin S.A."/>
            <person name="Slesarev A.I."/>
            <person name="Golyshin P.N."/>
            <person name="Korzhenkov A."/>
            <person name="Golyshina O.N."/>
            <person name="Toshchakov S.V."/>
        </authorList>
    </citation>
    <scope>NUCLEOTIDE SEQUENCE [LARGE SCALE GENOMIC DNA]</scope>
    <source>
        <strain evidence="21 22">ME102</strain>
    </source>
</reference>
<evidence type="ECO:0000256" key="17">
    <source>
        <dbReference type="ARBA" id="ARBA00049628"/>
    </source>
</evidence>
<dbReference type="UniPathway" id="UPA00973"/>
<evidence type="ECO:0000256" key="18">
    <source>
        <dbReference type="HAMAP-Rule" id="MF_01631"/>
    </source>
</evidence>
<keyword evidence="14 18" id="KW-0961">Cell wall biogenesis/degradation</keyword>
<dbReference type="GO" id="GO:0006048">
    <property type="term" value="P:UDP-N-acetylglucosamine biosynthetic process"/>
    <property type="evidence" value="ECO:0007669"/>
    <property type="project" value="UniProtKB-UniPathway"/>
</dbReference>
<feature type="binding site" evidence="18">
    <location>
        <position position="437"/>
    </location>
    <ligand>
        <name>acetyl-CoA</name>
        <dbReference type="ChEBI" id="CHEBI:57288"/>
    </ligand>
</feature>
<feature type="binding site" evidence="18">
    <location>
        <position position="72"/>
    </location>
    <ligand>
        <name>UDP-N-acetyl-alpha-D-glucosamine</name>
        <dbReference type="ChEBI" id="CHEBI:57705"/>
    </ligand>
</feature>
<feature type="region of interest" description="Pyrophosphorylase" evidence="18">
    <location>
        <begin position="1"/>
        <end position="226"/>
    </location>
</feature>
<evidence type="ECO:0000256" key="5">
    <source>
        <dbReference type="ARBA" id="ARBA00022679"/>
    </source>
</evidence>
<evidence type="ECO:0000256" key="1">
    <source>
        <dbReference type="ARBA" id="ARBA00004496"/>
    </source>
</evidence>
<feature type="binding site" evidence="18">
    <location>
        <position position="166"/>
    </location>
    <ligand>
        <name>UDP-N-acetyl-alpha-D-glucosamine</name>
        <dbReference type="ChEBI" id="CHEBI:57705"/>
    </ligand>
</feature>
<feature type="binding site" evidence="18">
    <location>
        <position position="136"/>
    </location>
    <ligand>
        <name>UDP-N-acetyl-alpha-D-glucosamine</name>
        <dbReference type="ChEBI" id="CHEBI:57705"/>
    </ligand>
</feature>
<evidence type="ECO:0000256" key="16">
    <source>
        <dbReference type="ARBA" id="ARBA00048493"/>
    </source>
</evidence>
<feature type="binding site" evidence="18">
    <location>
        <position position="330"/>
    </location>
    <ligand>
        <name>UDP-N-acetyl-alpha-D-glucosamine</name>
        <dbReference type="ChEBI" id="CHEBI:57705"/>
    </ligand>
</feature>
<keyword evidence="11 18" id="KW-0573">Peptidoglycan synthesis</keyword>
<feature type="domain" description="Mannose-1-phosphate guanyltransferase C-terminal" evidence="20">
    <location>
        <begin position="267"/>
        <end position="343"/>
    </location>
</feature>
<feature type="binding site" evidence="18">
    <location>
        <position position="348"/>
    </location>
    <ligand>
        <name>UDP-N-acetyl-alpha-D-glucosamine</name>
        <dbReference type="ChEBI" id="CHEBI:57705"/>
    </ligand>
</feature>
<feature type="region of interest" description="N-acetyltransferase" evidence="18">
    <location>
        <begin position="248"/>
        <end position="455"/>
    </location>
</feature>
<dbReference type="Pfam" id="PF12804">
    <property type="entry name" value="NTP_transf_3"/>
    <property type="match status" value="1"/>
</dbReference>
<dbReference type="InterPro" id="IPR011004">
    <property type="entry name" value="Trimer_LpxA-like_sf"/>
</dbReference>
<dbReference type="GO" id="GO:0003977">
    <property type="term" value="F:UDP-N-acetylglucosamine diphosphorylase activity"/>
    <property type="evidence" value="ECO:0007669"/>
    <property type="project" value="UniProtKB-UniRule"/>
</dbReference>
<dbReference type="KEGG" id="ome:OLMES_5615"/>
<keyword evidence="12 18" id="KW-0511">Multifunctional enzyme</keyword>
<dbReference type="Gene3D" id="3.90.550.10">
    <property type="entry name" value="Spore Coat Polysaccharide Biosynthesis Protein SpsA, Chain A"/>
    <property type="match status" value="1"/>
</dbReference>
<evidence type="ECO:0000256" key="14">
    <source>
        <dbReference type="ARBA" id="ARBA00023316"/>
    </source>
</evidence>
<evidence type="ECO:0000256" key="12">
    <source>
        <dbReference type="ARBA" id="ARBA00023268"/>
    </source>
</evidence>
<evidence type="ECO:0000256" key="3">
    <source>
        <dbReference type="ARBA" id="ARBA00007947"/>
    </source>
</evidence>
<comment type="function">
    <text evidence="17 18">Catalyzes the last two sequential reactions in the de novo biosynthetic pathway for UDP-N-acetylglucosamine (UDP-GlcNAc). The C-terminal domain catalyzes the transfer of acetyl group from acetyl coenzyme A to glucosamine-1-phosphate (GlcN-1-P) to produce N-acetylglucosamine-1-phosphate (GlcNAc-1-P), which is converted into UDP-GlcNAc by the transfer of uridine 5-monophosphate (from uridine 5-triphosphate), a reaction catalyzed by the N-terminal domain.</text>
</comment>
<dbReference type="PANTHER" id="PTHR43584">
    <property type="entry name" value="NUCLEOTIDYL TRANSFERASE"/>
    <property type="match status" value="1"/>
</dbReference>
<dbReference type="PANTHER" id="PTHR43584:SF3">
    <property type="entry name" value="BIFUNCTIONAL PROTEIN GLMU"/>
    <property type="match status" value="1"/>
</dbReference>
<dbReference type="Gene3D" id="2.160.10.10">
    <property type="entry name" value="Hexapeptide repeat proteins"/>
    <property type="match status" value="1"/>
</dbReference>
<evidence type="ECO:0000256" key="9">
    <source>
        <dbReference type="ARBA" id="ARBA00022842"/>
    </source>
</evidence>
<feature type="binding site" evidence="18">
    <location>
        <position position="22"/>
    </location>
    <ligand>
        <name>UDP-N-acetyl-alpha-D-glucosamine</name>
        <dbReference type="ChEBI" id="CHEBI:57705"/>
    </ligand>
</feature>
<dbReference type="EC" id="2.7.7.23" evidence="18"/>
<dbReference type="InterPro" id="IPR025877">
    <property type="entry name" value="MobA-like_NTP_Trfase"/>
</dbReference>
<dbReference type="OrthoDB" id="9775031at2"/>
<comment type="catalytic activity">
    <reaction evidence="16 18">
        <text>N-acetyl-alpha-D-glucosamine 1-phosphate + UTP + H(+) = UDP-N-acetyl-alpha-D-glucosamine + diphosphate</text>
        <dbReference type="Rhea" id="RHEA:13509"/>
        <dbReference type="ChEBI" id="CHEBI:15378"/>
        <dbReference type="ChEBI" id="CHEBI:33019"/>
        <dbReference type="ChEBI" id="CHEBI:46398"/>
        <dbReference type="ChEBI" id="CHEBI:57705"/>
        <dbReference type="ChEBI" id="CHEBI:57776"/>
        <dbReference type="EC" id="2.7.7.23"/>
    </reaction>
</comment>
<dbReference type="CDD" id="cd02540">
    <property type="entry name" value="GT2_GlmU_N_bac"/>
    <property type="match status" value="1"/>
</dbReference>
<feature type="binding site" evidence="18">
    <location>
        <begin position="8"/>
        <end position="11"/>
    </location>
    <ligand>
        <name>UDP-N-acetyl-alpha-D-glucosamine</name>
        <dbReference type="ChEBI" id="CHEBI:57705"/>
    </ligand>
</feature>
<dbReference type="GO" id="GO:0000287">
    <property type="term" value="F:magnesium ion binding"/>
    <property type="evidence" value="ECO:0007669"/>
    <property type="project" value="UniProtKB-UniRule"/>
</dbReference>
<accession>A0A1Y0IJQ7</accession>
<keyword evidence="13 18" id="KW-0012">Acyltransferase</keyword>
<feature type="binding site" evidence="18">
    <location>
        <position position="224"/>
    </location>
    <ligand>
        <name>UDP-N-acetyl-alpha-D-glucosamine</name>
        <dbReference type="ChEBI" id="CHEBI:57705"/>
    </ligand>
</feature>
<evidence type="ECO:0000313" key="21">
    <source>
        <dbReference type="EMBL" id="ARU59594.1"/>
    </source>
</evidence>
<dbReference type="AlphaFoldDB" id="A0A1Y0IJQ7"/>
<dbReference type="Pfam" id="PF00132">
    <property type="entry name" value="Hexapep"/>
    <property type="match status" value="1"/>
</dbReference>
<dbReference type="EC" id="2.3.1.157" evidence="18"/>
<evidence type="ECO:0000256" key="13">
    <source>
        <dbReference type="ARBA" id="ARBA00023315"/>
    </source>
</evidence>
<dbReference type="Proteomes" id="UP000196027">
    <property type="component" value="Chromosome"/>
</dbReference>
<feature type="binding site" evidence="18">
    <location>
        <begin position="383"/>
        <end position="384"/>
    </location>
    <ligand>
        <name>acetyl-CoA</name>
        <dbReference type="ChEBI" id="CHEBI:57288"/>
    </ligand>
</feature>
<keyword evidence="10 18" id="KW-0133">Cell shape</keyword>
<dbReference type="InterPro" id="IPR056729">
    <property type="entry name" value="GMPPB_C"/>
</dbReference>
<evidence type="ECO:0000256" key="2">
    <source>
        <dbReference type="ARBA" id="ARBA00007707"/>
    </source>
</evidence>
<feature type="domain" description="MobA-like NTP transferase" evidence="19">
    <location>
        <begin position="5"/>
        <end position="120"/>
    </location>
</feature>
<dbReference type="InterPro" id="IPR005882">
    <property type="entry name" value="Bifunctional_GlmU"/>
</dbReference>
<feature type="binding site" evidence="18">
    <location>
        <position position="151"/>
    </location>
    <ligand>
        <name>UDP-N-acetyl-alpha-D-glucosamine</name>
        <dbReference type="ChEBI" id="CHEBI:57705"/>
    </ligand>
</feature>
<feature type="binding site" evidence="18">
    <location>
        <position position="420"/>
    </location>
    <ligand>
        <name>acetyl-CoA</name>
        <dbReference type="ChEBI" id="CHEBI:57288"/>
    </ligand>
</feature>
<dbReference type="UniPathway" id="UPA00113">
    <property type="reaction ID" value="UER00532"/>
</dbReference>
<dbReference type="SUPFAM" id="SSF51161">
    <property type="entry name" value="Trimeric LpxA-like enzymes"/>
    <property type="match status" value="1"/>
</dbReference>
<dbReference type="GO" id="GO:0009245">
    <property type="term" value="P:lipid A biosynthetic process"/>
    <property type="evidence" value="ECO:0007669"/>
    <property type="project" value="UniProtKB-UniRule"/>
</dbReference>
<keyword evidence="8 18" id="KW-0677">Repeat</keyword>
<dbReference type="GO" id="GO:0071555">
    <property type="term" value="P:cell wall organization"/>
    <property type="evidence" value="ECO:0007669"/>
    <property type="project" value="UniProtKB-KW"/>
</dbReference>
<feature type="binding site" evidence="18">
    <location>
        <position position="101"/>
    </location>
    <ligand>
        <name>Mg(2+)</name>
        <dbReference type="ChEBI" id="CHEBI:18420"/>
    </ligand>
</feature>
<dbReference type="GO" id="GO:0016020">
    <property type="term" value="C:membrane"/>
    <property type="evidence" value="ECO:0007669"/>
    <property type="project" value="GOC"/>
</dbReference>
<feature type="binding site" evidence="18">
    <location>
        <position position="363"/>
    </location>
    <ligand>
        <name>UDP-N-acetyl-alpha-D-glucosamine</name>
        <dbReference type="ChEBI" id="CHEBI:57705"/>
    </ligand>
</feature>
<dbReference type="SUPFAM" id="SSF53448">
    <property type="entry name" value="Nucleotide-diphospho-sugar transferases"/>
    <property type="match status" value="1"/>
</dbReference>
<comment type="pathway">
    <text evidence="18">Nucleotide-sugar biosynthesis; UDP-N-acetyl-alpha-D-glucosamine biosynthesis; UDP-N-acetyl-alpha-D-glucosamine from N-acetyl-alpha-D-glucosamine 1-phosphate: step 1/1.</text>
</comment>
<evidence type="ECO:0000256" key="4">
    <source>
        <dbReference type="ARBA" id="ARBA00022490"/>
    </source>
</evidence>
<evidence type="ECO:0000259" key="19">
    <source>
        <dbReference type="Pfam" id="PF12804"/>
    </source>
</evidence>
<comment type="similarity">
    <text evidence="2 18">In the C-terminal section; belongs to the transferase hexapeptide repeat family.</text>
</comment>
<dbReference type="InterPro" id="IPR038009">
    <property type="entry name" value="GlmU_C_LbH"/>
</dbReference>
<feature type="binding site" evidence="18">
    <location>
        <position position="402"/>
    </location>
    <ligand>
        <name>acetyl-CoA</name>
        <dbReference type="ChEBI" id="CHEBI:57288"/>
    </ligand>
</feature>
<protein>
    <recommendedName>
        <fullName evidence="18">Bifunctional protein GlmU</fullName>
    </recommendedName>
    <domain>
        <recommendedName>
            <fullName evidence="18">UDP-N-acetylglucosamine pyrophosphorylase</fullName>
            <ecNumber evidence="18">2.7.7.23</ecNumber>
        </recommendedName>
        <alternativeName>
            <fullName evidence="18">N-acetylglucosamine-1-phosphate uridyltransferase</fullName>
        </alternativeName>
    </domain>
    <domain>
        <recommendedName>
            <fullName evidence="18">Glucosamine-1-phosphate N-acetyltransferase</fullName>
            <ecNumber evidence="18">2.3.1.157</ecNumber>
        </recommendedName>
    </domain>
</protein>
<dbReference type="InterPro" id="IPR001451">
    <property type="entry name" value="Hexapep"/>
</dbReference>
<evidence type="ECO:0000256" key="11">
    <source>
        <dbReference type="ARBA" id="ARBA00022984"/>
    </source>
</evidence>
<keyword evidence="9 18" id="KW-0460">Magnesium</keyword>
<keyword evidence="6 18" id="KW-0548">Nucleotidyltransferase</keyword>
<evidence type="ECO:0000256" key="8">
    <source>
        <dbReference type="ARBA" id="ARBA00022737"/>
    </source>
</evidence>
<comment type="subcellular location">
    <subcellularLocation>
        <location evidence="1 18">Cytoplasm</location>
    </subcellularLocation>
</comment>
<dbReference type="InterPro" id="IPR029044">
    <property type="entry name" value="Nucleotide-diphossugar_trans"/>
</dbReference>
<name>A0A1Y0IJQ7_9GAMM</name>
<keyword evidence="4 18" id="KW-0963">Cytoplasm</keyword>
<feature type="binding site" evidence="18">
    <location>
        <position position="377"/>
    </location>
    <ligand>
        <name>acetyl-CoA</name>
        <dbReference type="ChEBI" id="CHEBI:57288"/>
    </ligand>
</feature>
<dbReference type="GO" id="GO:0005737">
    <property type="term" value="C:cytoplasm"/>
    <property type="evidence" value="ECO:0007669"/>
    <property type="project" value="UniProtKB-SubCell"/>
</dbReference>
<comment type="subunit">
    <text evidence="18">Homotrimer.</text>
</comment>
<dbReference type="GO" id="GO:0008360">
    <property type="term" value="P:regulation of cell shape"/>
    <property type="evidence" value="ECO:0007669"/>
    <property type="project" value="UniProtKB-KW"/>
</dbReference>
<feature type="binding site" evidence="18">
    <location>
        <position position="374"/>
    </location>
    <ligand>
        <name>UDP-N-acetyl-alpha-D-glucosamine</name>
        <dbReference type="ChEBI" id="CHEBI:57705"/>
    </ligand>
</feature>
<dbReference type="CDD" id="cd03353">
    <property type="entry name" value="LbH_GlmU_C"/>
    <property type="match status" value="1"/>
</dbReference>
<feature type="binding site" evidence="18">
    <location>
        <begin position="99"/>
        <end position="101"/>
    </location>
    <ligand>
        <name>UDP-N-acetyl-alpha-D-glucosamine</name>
        <dbReference type="ChEBI" id="CHEBI:57705"/>
    </ligand>
</feature>
<dbReference type="GO" id="GO:0009252">
    <property type="term" value="P:peptidoglycan biosynthetic process"/>
    <property type="evidence" value="ECO:0007669"/>
    <property type="project" value="UniProtKB-UniRule"/>
</dbReference>